<accession>A0A2H3K423</accession>
<keyword evidence="3" id="KW-1185">Reference proteome</keyword>
<dbReference type="AlphaFoldDB" id="A0A2H3K423"/>
<keyword evidence="1" id="KW-0812">Transmembrane</keyword>
<feature type="non-terminal residue" evidence="2">
    <location>
        <position position="110"/>
    </location>
</feature>
<protein>
    <submittedName>
        <fullName evidence="2">Uncharacterized protein</fullName>
    </submittedName>
</protein>
<dbReference type="PANTHER" id="PTHR40465:SF1">
    <property type="entry name" value="DUF6534 DOMAIN-CONTAINING PROTEIN"/>
    <property type="match status" value="1"/>
</dbReference>
<feature type="non-terminal residue" evidence="2">
    <location>
        <position position="1"/>
    </location>
</feature>
<keyword evidence="1" id="KW-1133">Transmembrane helix</keyword>
<name>A0A2H3K423_WOLCO</name>
<feature type="transmembrane region" description="Helical" evidence="1">
    <location>
        <begin position="6"/>
        <end position="24"/>
    </location>
</feature>
<reference evidence="2 3" key="1">
    <citation type="journal article" date="2012" name="Science">
        <title>The Paleozoic origin of enzymatic lignin decomposition reconstructed from 31 fungal genomes.</title>
        <authorList>
            <person name="Floudas D."/>
            <person name="Binder M."/>
            <person name="Riley R."/>
            <person name="Barry K."/>
            <person name="Blanchette R.A."/>
            <person name="Henrissat B."/>
            <person name="Martinez A.T."/>
            <person name="Otillar R."/>
            <person name="Spatafora J.W."/>
            <person name="Yadav J.S."/>
            <person name="Aerts A."/>
            <person name="Benoit I."/>
            <person name="Boyd A."/>
            <person name="Carlson A."/>
            <person name="Copeland A."/>
            <person name="Coutinho P.M."/>
            <person name="de Vries R.P."/>
            <person name="Ferreira P."/>
            <person name="Findley K."/>
            <person name="Foster B."/>
            <person name="Gaskell J."/>
            <person name="Glotzer D."/>
            <person name="Gorecki P."/>
            <person name="Heitman J."/>
            <person name="Hesse C."/>
            <person name="Hori C."/>
            <person name="Igarashi K."/>
            <person name="Jurgens J.A."/>
            <person name="Kallen N."/>
            <person name="Kersten P."/>
            <person name="Kohler A."/>
            <person name="Kuees U."/>
            <person name="Kumar T.K.A."/>
            <person name="Kuo A."/>
            <person name="LaButti K."/>
            <person name="Larrondo L.F."/>
            <person name="Lindquist E."/>
            <person name="Ling A."/>
            <person name="Lombard V."/>
            <person name="Lucas S."/>
            <person name="Lundell T."/>
            <person name="Martin R."/>
            <person name="McLaughlin D.J."/>
            <person name="Morgenstern I."/>
            <person name="Morin E."/>
            <person name="Murat C."/>
            <person name="Nagy L.G."/>
            <person name="Nolan M."/>
            <person name="Ohm R.A."/>
            <person name="Patyshakuliyeva A."/>
            <person name="Rokas A."/>
            <person name="Ruiz-Duenas F.J."/>
            <person name="Sabat G."/>
            <person name="Salamov A."/>
            <person name="Samejima M."/>
            <person name="Schmutz J."/>
            <person name="Slot J.C."/>
            <person name="St John F."/>
            <person name="Stenlid J."/>
            <person name="Sun H."/>
            <person name="Sun S."/>
            <person name="Syed K."/>
            <person name="Tsang A."/>
            <person name="Wiebenga A."/>
            <person name="Young D."/>
            <person name="Pisabarro A."/>
            <person name="Eastwood D.C."/>
            <person name="Martin F."/>
            <person name="Cullen D."/>
            <person name="Grigoriev I.V."/>
            <person name="Hibbett D.S."/>
        </authorList>
    </citation>
    <scope>NUCLEOTIDE SEQUENCE [LARGE SCALE GENOMIC DNA]</scope>
    <source>
        <strain evidence="2 3">MD-104</strain>
    </source>
</reference>
<dbReference type="PANTHER" id="PTHR40465">
    <property type="entry name" value="CHROMOSOME 1, WHOLE GENOME SHOTGUN SEQUENCE"/>
    <property type="match status" value="1"/>
</dbReference>
<sequence>IMGVLIHWMLMGMLILQVYLYYLLFPKDHYIMKIYVYSLFIFETVESCLIMADSFDIFVYGYGNISSLTSYHNTWFSVPIMSALSSAAVQTFFAWRIWKFSNSRLLVVVI</sequence>
<dbReference type="OrthoDB" id="2953893at2759"/>
<proteinExistence type="predicted"/>
<evidence type="ECO:0000313" key="2">
    <source>
        <dbReference type="EMBL" id="PCH43177.1"/>
    </source>
</evidence>
<evidence type="ECO:0000256" key="1">
    <source>
        <dbReference type="SAM" id="Phobius"/>
    </source>
</evidence>
<feature type="transmembrane region" description="Helical" evidence="1">
    <location>
        <begin position="74"/>
        <end position="95"/>
    </location>
</feature>
<keyword evidence="1" id="KW-0472">Membrane</keyword>
<organism evidence="2 3">
    <name type="scientific">Wolfiporia cocos (strain MD-104)</name>
    <name type="common">Brown rot fungus</name>
    <dbReference type="NCBI Taxonomy" id="742152"/>
    <lineage>
        <taxon>Eukaryota</taxon>
        <taxon>Fungi</taxon>
        <taxon>Dikarya</taxon>
        <taxon>Basidiomycota</taxon>
        <taxon>Agaricomycotina</taxon>
        <taxon>Agaricomycetes</taxon>
        <taxon>Polyporales</taxon>
        <taxon>Phaeolaceae</taxon>
        <taxon>Wolfiporia</taxon>
    </lineage>
</organism>
<dbReference type="EMBL" id="KB468135">
    <property type="protein sequence ID" value="PCH43177.1"/>
    <property type="molecule type" value="Genomic_DNA"/>
</dbReference>
<gene>
    <name evidence="2" type="ORF">WOLCODRAFT_35207</name>
</gene>
<feature type="transmembrane region" description="Helical" evidence="1">
    <location>
        <begin position="36"/>
        <end position="62"/>
    </location>
</feature>
<dbReference type="Proteomes" id="UP000218811">
    <property type="component" value="Unassembled WGS sequence"/>
</dbReference>
<dbReference type="OMA" id="VESCLIM"/>
<evidence type="ECO:0000313" key="3">
    <source>
        <dbReference type="Proteomes" id="UP000218811"/>
    </source>
</evidence>